<organism evidence="1 2">
    <name type="scientific">Halomonas halmophila</name>
    <dbReference type="NCBI Taxonomy" id="252"/>
    <lineage>
        <taxon>Bacteria</taxon>
        <taxon>Pseudomonadati</taxon>
        <taxon>Pseudomonadota</taxon>
        <taxon>Gammaproteobacteria</taxon>
        <taxon>Oceanospirillales</taxon>
        <taxon>Halomonadaceae</taxon>
        <taxon>Halomonas</taxon>
    </lineage>
</organism>
<comment type="caution">
    <text evidence="1">The sequence shown here is derived from an EMBL/GenBank/DDBJ whole genome shotgun (WGS) entry which is preliminary data.</text>
</comment>
<protein>
    <submittedName>
        <fullName evidence="1">Uncharacterized protein</fullName>
    </submittedName>
</protein>
<sequence length="87" mass="9136">MHGTLGLLVEQFAGQGLDPDPGLSGLCQELREATGGIALLHPEFTRHFATRHQGSDGVHPMDGIQAARRPGPAAMGWLAHEESLASG</sequence>
<keyword evidence="2" id="KW-1185">Reference proteome</keyword>
<dbReference type="EMBL" id="BJOC01000005">
    <property type="protein sequence ID" value="GED21275.1"/>
    <property type="molecule type" value="Genomic_DNA"/>
</dbReference>
<reference evidence="1 2" key="1">
    <citation type="submission" date="2019-06" db="EMBL/GenBank/DDBJ databases">
        <title>Whole genome shotgun sequence of Halomonas halmophila NBRC 15537.</title>
        <authorList>
            <person name="Hosoyama A."/>
            <person name="Uohara A."/>
            <person name="Ohji S."/>
            <person name="Ichikawa N."/>
        </authorList>
    </citation>
    <scope>NUCLEOTIDE SEQUENCE [LARGE SCALE GENOMIC DNA]</scope>
    <source>
        <strain evidence="1 2">NBRC 15537</strain>
    </source>
</reference>
<evidence type="ECO:0000313" key="2">
    <source>
        <dbReference type="Proteomes" id="UP000319812"/>
    </source>
</evidence>
<name>A0A4Y4EY94_9GAMM</name>
<accession>A0A4Y4EY94</accession>
<proteinExistence type="predicted"/>
<dbReference type="Proteomes" id="UP000319812">
    <property type="component" value="Unassembled WGS sequence"/>
</dbReference>
<evidence type="ECO:0000313" key="1">
    <source>
        <dbReference type="EMBL" id="GED21275.1"/>
    </source>
</evidence>
<gene>
    <name evidence="1" type="ORF">HHA01_02520</name>
</gene>
<dbReference type="AlphaFoldDB" id="A0A4Y4EY94"/>